<dbReference type="EMBL" id="CP003488">
    <property type="protein sequence ID" value="AFH92203.1"/>
    <property type="molecule type" value="Genomic_DNA"/>
</dbReference>
<protein>
    <submittedName>
        <fullName evidence="11">Outer membrane-specific lipoprotein transporter subunit LolE</fullName>
    </submittedName>
</protein>
<evidence type="ECO:0000256" key="3">
    <source>
        <dbReference type="ARBA" id="ARBA00022448"/>
    </source>
</evidence>
<reference evidence="11 12" key="1">
    <citation type="journal article" date="2012" name="J. Bacteriol.">
        <title>Complete Genome Sequence of Providencia stuartii Clinical Isolate MRSN 2154.</title>
        <authorList>
            <person name="Clifford R.J."/>
            <person name="Hang J."/>
            <person name="Riley M.C."/>
            <person name="Onmus-Leone F."/>
            <person name="Kuschner R.A."/>
            <person name="Lesho E.P."/>
            <person name="Waterman P.E."/>
        </authorList>
    </citation>
    <scope>NUCLEOTIDE SEQUENCE [LARGE SCALE GENOMIC DNA]</scope>
    <source>
        <strain evidence="11 12">MRSN 2154</strain>
    </source>
</reference>
<comment type="similarity">
    <text evidence="2">Belongs to the ABC-4 integral membrane protein family. LolC/E subfamily.</text>
</comment>
<dbReference type="PATRIC" id="fig|1157951.4.peg.308"/>
<dbReference type="Pfam" id="PF12704">
    <property type="entry name" value="MacB_PCD"/>
    <property type="match status" value="1"/>
</dbReference>
<keyword evidence="3" id="KW-0813">Transport</keyword>
<dbReference type="HOGENOM" id="CLU_000604_8_1_6"/>
<feature type="domain" description="ABC3 transporter permease C-terminal" evidence="9">
    <location>
        <begin position="275"/>
        <end position="408"/>
    </location>
</feature>
<dbReference type="InterPro" id="IPR003838">
    <property type="entry name" value="ABC3_permease_C"/>
</dbReference>
<dbReference type="NCBIfam" id="NF008357">
    <property type="entry name" value="PRK11146.1"/>
    <property type="match status" value="1"/>
</dbReference>
<evidence type="ECO:0000256" key="2">
    <source>
        <dbReference type="ARBA" id="ARBA00005236"/>
    </source>
</evidence>
<dbReference type="KEGG" id="psi:S70_01535"/>
<evidence type="ECO:0000256" key="6">
    <source>
        <dbReference type="ARBA" id="ARBA00022989"/>
    </source>
</evidence>
<dbReference type="NCBIfam" id="TIGR02213">
    <property type="entry name" value="lolE_release"/>
    <property type="match status" value="1"/>
</dbReference>
<keyword evidence="6 8" id="KW-1133">Transmembrane helix</keyword>
<dbReference type="GeneID" id="93518957"/>
<comment type="subcellular location">
    <subcellularLocation>
        <location evidence="1">Cell membrane</location>
        <topology evidence="1">Multi-pass membrane protein</topology>
    </subcellularLocation>
</comment>
<evidence type="ECO:0000256" key="5">
    <source>
        <dbReference type="ARBA" id="ARBA00022692"/>
    </source>
</evidence>
<feature type="transmembrane region" description="Helical" evidence="8">
    <location>
        <begin position="381"/>
        <end position="400"/>
    </location>
</feature>
<evidence type="ECO:0000256" key="7">
    <source>
        <dbReference type="ARBA" id="ARBA00023136"/>
    </source>
</evidence>
<evidence type="ECO:0000256" key="4">
    <source>
        <dbReference type="ARBA" id="ARBA00022475"/>
    </source>
</evidence>
<dbReference type="Pfam" id="PF02687">
    <property type="entry name" value="FtsX"/>
    <property type="match status" value="1"/>
</dbReference>
<dbReference type="NCBIfam" id="TIGR02212">
    <property type="entry name" value="lolCE"/>
    <property type="match status" value="1"/>
</dbReference>
<dbReference type="Proteomes" id="UP000005012">
    <property type="component" value="Chromosome"/>
</dbReference>
<evidence type="ECO:0000256" key="1">
    <source>
        <dbReference type="ARBA" id="ARBA00004651"/>
    </source>
</evidence>
<dbReference type="OrthoDB" id="9808461at2"/>
<dbReference type="InterPro" id="IPR011926">
    <property type="entry name" value="LolE_gammaproteobact"/>
</dbReference>
<dbReference type="PANTHER" id="PTHR30489">
    <property type="entry name" value="LIPOPROTEIN-RELEASING SYSTEM TRANSMEMBRANE PROTEIN LOLE"/>
    <property type="match status" value="1"/>
</dbReference>
<feature type="transmembrane region" description="Helical" evidence="8">
    <location>
        <begin position="316"/>
        <end position="340"/>
    </location>
</feature>
<dbReference type="GO" id="GO:0098797">
    <property type="term" value="C:plasma membrane protein complex"/>
    <property type="evidence" value="ECO:0007669"/>
    <property type="project" value="TreeGrafter"/>
</dbReference>
<gene>
    <name evidence="11" type="ordered locus">S70_01535</name>
</gene>
<dbReference type="RefSeq" id="WP_014656158.1">
    <property type="nucleotide sequence ID" value="NC_017731.1"/>
</dbReference>
<reference evidence="12" key="2">
    <citation type="submission" date="2012-04" db="EMBL/GenBank/DDBJ databases">
        <title>Complete genome sequence of Providencia stuartii clinical isolate MRSN 2154.</title>
        <authorList>
            <person name="Clifford R.J."/>
            <person name="Hang J."/>
            <person name="Riley M.C."/>
            <person name="Onmus-Leone F."/>
            <person name="Kuschner R.A."/>
            <person name="Lesho E.P."/>
            <person name="Waterman P.E."/>
        </authorList>
    </citation>
    <scope>NUCLEOTIDE SEQUENCE [LARGE SCALE GENOMIC DNA]</scope>
    <source>
        <strain evidence="12">MRSN 2154</strain>
    </source>
</reference>
<feature type="domain" description="MacB-like periplasmic core" evidence="10">
    <location>
        <begin position="28"/>
        <end position="238"/>
    </location>
</feature>
<dbReference type="AlphaFoldDB" id="A0A140NH71"/>
<evidence type="ECO:0000313" key="11">
    <source>
        <dbReference type="EMBL" id="AFH92203.1"/>
    </source>
</evidence>
<feature type="transmembrane region" description="Helical" evidence="8">
    <location>
        <begin position="27"/>
        <end position="49"/>
    </location>
</feature>
<dbReference type="InterPro" id="IPR051447">
    <property type="entry name" value="Lipoprotein-release_system"/>
</dbReference>
<organism evidence="11 12">
    <name type="scientific">Providencia stuartii (strain MRSN 2154)</name>
    <dbReference type="NCBI Taxonomy" id="1157951"/>
    <lineage>
        <taxon>Bacteria</taxon>
        <taxon>Pseudomonadati</taxon>
        <taxon>Pseudomonadota</taxon>
        <taxon>Gammaproteobacteria</taxon>
        <taxon>Enterobacterales</taxon>
        <taxon>Morganellaceae</taxon>
        <taxon>Providencia</taxon>
    </lineage>
</organism>
<dbReference type="PANTHER" id="PTHR30489:SF0">
    <property type="entry name" value="LIPOPROTEIN-RELEASING SYSTEM TRANSMEMBRANE PROTEIN LOLE"/>
    <property type="match status" value="1"/>
</dbReference>
<keyword evidence="11" id="KW-0449">Lipoprotein</keyword>
<evidence type="ECO:0000256" key="8">
    <source>
        <dbReference type="SAM" id="Phobius"/>
    </source>
</evidence>
<proteinExistence type="inferred from homology"/>
<dbReference type="GO" id="GO:0042953">
    <property type="term" value="P:lipoprotein transport"/>
    <property type="evidence" value="ECO:0007669"/>
    <property type="project" value="InterPro"/>
</dbReference>
<name>A0A140NH71_PROSM</name>
<keyword evidence="4" id="KW-1003">Cell membrane</keyword>
<dbReference type="InterPro" id="IPR011925">
    <property type="entry name" value="LolCE_TM"/>
</dbReference>
<dbReference type="GO" id="GO:0044874">
    <property type="term" value="P:lipoprotein localization to outer membrane"/>
    <property type="evidence" value="ECO:0007669"/>
    <property type="project" value="InterPro"/>
</dbReference>
<evidence type="ECO:0000259" key="10">
    <source>
        <dbReference type="Pfam" id="PF12704"/>
    </source>
</evidence>
<accession>A0A140NH71</accession>
<keyword evidence="5 8" id="KW-0812">Transmembrane</keyword>
<sequence>MSGLPLTLLTALRFSRGRRRTGMVSLVSIVSTLGIVLGVAVLIIGLSAMNGFERELENRVLSVVPHGQIYAVKAPYQDWQYAENVIRNTPGVKAVSPYVGFTGLLERGANLKAIQVMGVSPKTESEVSALPKFVLDDAWKDFKAGKQSIILGQGVADSLNVKVGDWVTIMIPNTDASLKIQQPKRIRVQVSGVFRLSGLLDHQLALIPIADAQAYLGYGDGITGFEIKADNPFNADKVVYDAGLKTMHHVVVKSWIGDYGYMYNDIQMVRSIMYLAMILVIGVACFNIVSTLVMAVKDKSSDIAVLRTLGAKDRQIRAIFLWYGLLSGLVGSLIGAILGVVVSLNLTTIIKGLEYVIGHPILSGDVYFIDFLPSQLHLLDVVYVLLTTVVLSLLASWYPARRASKLDPARILSGQ</sequence>
<keyword evidence="7 8" id="KW-0472">Membrane</keyword>
<feature type="transmembrane region" description="Helical" evidence="8">
    <location>
        <begin position="272"/>
        <end position="296"/>
    </location>
</feature>
<evidence type="ECO:0000259" key="9">
    <source>
        <dbReference type="Pfam" id="PF02687"/>
    </source>
</evidence>
<dbReference type="InterPro" id="IPR025857">
    <property type="entry name" value="MacB_PCD"/>
</dbReference>
<evidence type="ECO:0000313" key="12">
    <source>
        <dbReference type="Proteomes" id="UP000005012"/>
    </source>
</evidence>